<organism evidence="2 3">
    <name type="scientific">Desulfomicrobium orale DSM 12838</name>
    <dbReference type="NCBI Taxonomy" id="888061"/>
    <lineage>
        <taxon>Bacteria</taxon>
        <taxon>Pseudomonadati</taxon>
        <taxon>Thermodesulfobacteriota</taxon>
        <taxon>Desulfovibrionia</taxon>
        <taxon>Desulfovibrionales</taxon>
        <taxon>Desulfomicrobiaceae</taxon>
        <taxon>Desulfomicrobium</taxon>
    </lineage>
</organism>
<dbReference type="RefSeq" id="WP_066608534.1">
    <property type="nucleotide sequence ID" value="NZ_CP014230.1"/>
</dbReference>
<feature type="domain" description="Methyltransferase type 11" evidence="1">
    <location>
        <begin position="76"/>
        <end position="171"/>
    </location>
</feature>
<dbReference type="Proteomes" id="UP000063964">
    <property type="component" value="Chromosome"/>
</dbReference>
<dbReference type="AlphaFoldDB" id="A0A0X8JSW2"/>
<proteinExistence type="predicted"/>
<dbReference type="Pfam" id="PF08241">
    <property type="entry name" value="Methyltransf_11"/>
    <property type="match status" value="1"/>
</dbReference>
<dbReference type="PANTHER" id="PTHR14614">
    <property type="entry name" value="HEPATOCELLULAR CARCINOMA-ASSOCIATED ANTIGEN"/>
    <property type="match status" value="1"/>
</dbReference>
<keyword evidence="2" id="KW-0808">Transferase</keyword>
<evidence type="ECO:0000313" key="3">
    <source>
        <dbReference type="Proteomes" id="UP000063964"/>
    </source>
</evidence>
<dbReference type="InterPro" id="IPR019410">
    <property type="entry name" value="Methyltransf_16"/>
</dbReference>
<dbReference type="PANTHER" id="PTHR14614:SF132">
    <property type="entry name" value="PROTEIN-LYSINE METHYLTRANSFERASE C42C1.13"/>
    <property type="match status" value="1"/>
</dbReference>
<dbReference type="EMBL" id="CP014230">
    <property type="protein sequence ID" value="AMD93958.1"/>
    <property type="molecule type" value="Genomic_DNA"/>
</dbReference>
<dbReference type="STRING" id="888061.AXF15_01455"/>
<dbReference type="Gene3D" id="3.40.50.150">
    <property type="entry name" value="Vaccinia Virus protein VP39"/>
    <property type="match status" value="1"/>
</dbReference>
<name>A0A0X8JSW2_9BACT</name>
<dbReference type="GO" id="GO:0008757">
    <property type="term" value="F:S-adenosylmethionine-dependent methyltransferase activity"/>
    <property type="evidence" value="ECO:0007669"/>
    <property type="project" value="InterPro"/>
</dbReference>
<evidence type="ECO:0000313" key="2">
    <source>
        <dbReference type="EMBL" id="AMD93958.1"/>
    </source>
</evidence>
<gene>
    <name evidence="2" type="ORF">AXF15_01455</name>
</gene>
<reference evidence="3" key="1">
    <citation type="submission" date="2016-02" db="EMBL/GenBank/DDBJ databases">
        <authorList>
            <person name="Holder M.E."/>
            <person name="Ajami N.J."/>
            <person name="Petrosino J.F."/>
        </authorList>
    </citation>
    <scope>NUCLEOTIDE SEQUENCE [LARGE SCALE GENOMIC DNA]</scope>
    <source>
        <strain evidence="3">DSM 12838</strain>
    </source>
</reference>
<sequence>MENNAPGKSFQRLRVQAAGRNWSLARPADLESLWQQMDDSDPGTEDNIPYWVELWPATVALCGWLAGRDLSGRVCLDLGCGLGLSVLVASVLGARVVGMDHQHEALCFAALNARENAVSSPLWLCADWNRPALAAGVFDHIWGGDVFYEQRFFEPLEKLLLRCLKPDGRAWFADPERTVSRDVWSRFARRGWKVADRGHERVPSDQTTVAVTLWELSRPRLRPSA</sequence>
<keyword evidence="3" id="KW-1185">Reference proteome</keyword>
<dbReference type="CDD" id="cd02440">
    <property type="entry name" value="AdoMet_MTases"/>
    <property type="match status" value="1"/>
</dbReference>
<dbReference type="InterPro" id="IPR013216">
    <property type="entry name" value="Methyltransf_11"/>
</dbReference>
<dbReference type="SUPFAM" id="SSF53335">
    <property type="entry name" value="S-adenosyl-L-methionine-dependent methyltransferases"/>
    <property type="match status" value="1"/>
</dbReference>
<keyword evidence="2" id="KW-0489">Methyltransferase</keyword>
<dbReference type="InterPro" id="IPR029063">
    <property type="entry name" value="SAM-dependent_MTases_sf"/>
</dbReference>
<accession>A0A0X8JSW2</accession>
<protein>
    <submittedName>
        <fullName evidence="2">Methyltransferase type 11</fullName>
    </submittedName>
</protein>
<evidence type="ECO:0000259" key="1">
    <source>
        <dbReference type="Pfam" id="PF08241"/>
    </source>
</evidence>
<dbReference type="KEGG" id="doa:AXF15_01455"/>
<dbReference type="GO" id="GO:0032259">
    <property type="term" value="P:methylation"/>
    <property type="evidence" value="ECO:0007669"/>
    <property type="project" value="UniProtKB-KW"/>
</dbReference>